<organism evidence="1 2">
    <name type="scientific">Clostridium fungisolvens</name>
    <dbReference type="NCBI Taxonomy" id="1604897"/>
    <lineage>
        <taxon>Bacteria</taxon>
        <taxon>Bacillati</taxon>
        <taxon>Bacillota</taxon>
        <taxon>Clostridia</taxon>
        <taxon>Eubacteriales</taxon>
        <taxon>Clostridiaceae</taxon>
        <taxon>Clostridium</taxon>
    </lineage>
</organism>
<proteinExistence type="predicted"/>
<accession>A0A6V8SI98</accession>
<dbReference type="RefSeq" id="WP_183277740.1">
    <property type="nucleotide sequence ID" value="NZ_BLZR01000001.1"/>
</dbReference>
<comment type="caution">
    <text evidence="1">The sequence shown here is derived from an EMBL/GenBank/DDBJ whole genome shotgun (WGS) entry which is preliminary data.</text>
</comment>
<evidence type="ECO:0008006" key="3">
    <source>
        <dbReference type="Google" id="ProtNLM"/>
    </source>
</evidence>
<keyword evidence="2" id="KW-1185">Reference proteome</keyword>
<sequence length="349" mass="40339">MVSLNRVIVDKKFLRRNLVEEEDISKSLSRFIDNSINARREVTTSENPCKININITDDSIKISDNSGGIHSKITDKDIFRIGFENGDHISGLGIKKSFFKLGNKIEIFSNKKRCSRKFSLDLNLSSDELQSQSENIAYNSKIVEGTIIVISDLEKSIKKQLENNYYIDSILSRLGRIYGKFIEKDELIIMVNEKEITAKGIKAKKLNSCKILGGYEVVLYKGTKEEASGIDLYINDFIEYDRIKNKEVKWNLLNEPKHTYSDCIVEVSYHGERAKFLEEKDLLFTEVIKFIKENKMYFLSSTIIIQYEMPIGKVEELKEYYDENTAKAIGIKGFDKLYEEYLHSKMTDN</sequence>
<name>A0A6V8SI98_9CLOT</name>
<dbReference type="EMBL" id="BLZR01000001">
    <property type="protein sequence ID" value="GFP76302.1"/>
    <property type="molecule type" value="Genomic_DNA"/>
</dbReference>
<gene>
    <name evidence="1" type="ORF">bsdtw1_02404</name>
</gene>
<dbReference type="Proteomes" id="UP000580568">
    <property type="component" value="Unassembled WGS sequence"/>
</dbReference>
<dbReference type="AlphaFoldDB" id="A0A6V8SI98"/>
<reference evidence="1 2" key="1">
    <citation type="submission" date="2020-07" db="EMBL/GenBank/DDBJ databases">
        <title>A new beta-1,3-glucan-decomposing anaerobic bacterium isolated from anoxic soil subjected to biological soil disinfestation.</title>
        <authorList>
            <person name="Ueki A."/>
            <person name="Tonouchi A."/>
        </authorList>
    </citation>
    <scope>NUCLEOTIDE SEQUENCE [LARGE SCALE GENOMIC DNA]</scope>
    <source>
        <strain evidence="1 2">TW1</strain>
    </source>
</reference>
<evidence type="ECO:0000313" key="1">
    <source>
        <dbReference type="EMBL" id="GFP76302.1"/>
    </source>
</evidence>
<evidence type="ECO:0000313" key="2">
    <source>
        <dbReference type="Proteomes" id="UP000580568"/>
    </source>
</evidence>
<protein>
    <recommendedName>
        <fullName evidence="3">Histidine kinase-, DNA gyrase B-, and HSP90-like ATPase</fullName>
    </recommendedName>
</protein>